<dbReference type="InterPro" id="IPR047698">
    <property type="entry name" value="ArsF-like"/>
</dbReference>
<organism evidence="2 3">
    <name type="scientific">Shewanella youngdeokensis</name>
    <dbReference type="NCBI Taxonomy" id="2999068"/>
    <lineage>
        <taxon>Bacteria</taxon>
        <taxon>Pseudomonadati</taxon>
        <taxon>Pseudomonadota</taxon>
        <taxon>Gammaproteobacteria</taxon>
        <taxon>Alteromonadales</taxon>
        <taxon>Shewanellaceae</taxon>
        <taxon>Shewanella</taxon>
    </lineage>
</organism>
<dbReference type="RefSeq" id="WP_310472350.1">
    <property type="nucleotide sequence ID" value="NZ_CP136522.1"/>
</dbReference>
<dbReference type="EMBL" id="CP136522">
    <property type="protein sequence ID" value="WOT04713.1"/>
    <property type="molecule type" value="Genomic_DNA"/>
</dbReference>
<evidence type="ECO:0000256" key="1">
    <source>
        <dbReference type="SAM" id="SignalP"/>
    </source>
</evidence>
<proteinExistence type="predicted"/>
<evidence type="ECO:0000313" key="3">
    <source>
        <dbReference type="Proteomes" id="UP001529491"/>
    </source>
</evidence>
<gene>
    <name evidence="2" type="ORF">RGE70_15550</name>
</gene>
<name>A0ABZ0JYN0_9GAMM</name>
<reference evidence="2 3" key="1">
    <citation type="submission" date="2023-10" db="EMBL/GenBank/DDBJ databases">
        <title>Complete genome sequence of Shewanella sp. DAU334.</title>
        <authorList>
            <person name="Lee Y.-S."/>
            <person name="Jeong H.-R."/>
            <person name="Hwang E.-J."/>
            <person name="Choi Y.-L."/>
            <person name="Kim G.-D."/>
        </authorList>
    </citation>
    <scope>NUCLEOTIDE SEQUENCE [LARGE SCALE GENOMIC DNA]</scope>
    <source>
        <strain evidence="2 3">DAU334</strain>
    </source>
</reference>
<keyword evidence="1" id="KW-0732">Signal</keyword>
<dbReference type="Proteomes" id="UP001529491">
    <property type="component" value="Chromosome"/>
</dbReference>
<feature type="signal peptide" evidence="1">
    <location>
        <begin position="1"/>
        <end position="29"/>
    </location>
</feature>
<evidence type="ECO:0000313" key="2">
    <source>
        <dbReference type="EMBL" id="WOT04713.1"/>
    </source>
</evidence>
<protein>
    <submittedName>
        <fullName evidence="2">Nitrophenyl compound nitroreductase subunit ArsF family protein</fullName>
    </submittedName>
</protein>
<feature type="chain" id="PRO_5045663078" evidence="1">
    <location>
        <begin position="30"/>
        <end position="174"/>
    </location>
</feature>
<dbReference type="NCBIfam" id="NF040494">
    <property type="entry name" value="nitrored_ArsF"/>
    <property type="match status" value="1"/>
</dbReference>
<keyword evidence="3" id="KW-1185">Reference proteome</keyword>
<sequence length="174" mass="19841">MNAQSNITKWLLLLAVLASLSLVLLNSHAAPKAITYNASAFELNENQVLNVYYFHGNARCNTCKRIEKYTVEALEQAYSEQMTQGQIKLNIINLETAENVHFIQDFQLTSRSVVIQIEQDGEPAQYRRLDRVWELVKKHQAFNDYIYEQIHSFTQESAATASQFNVNTESAAHG</sequence>
<accession>A0ABZ0JYN0</accession>